<name>A0A263CW21_9PSEU</name>
<evidence type="ECO:0000313" key="1">
    <source>
        <dbReference type="EMBL" id="OZM70291.1"/>
    </source>
</evidence>
<proteinExistence type="predicted"/>
<gene>
    <name evidence="1" type="ORF">CFN78_25515</name>
</gene>
<comment type="caution">
    <text evidence="1">The sequence shown here is derived from an EMBL/GenBank/DDBJ whole genome shotgun (WGS) entry which is preliminary data.</text>
</comment>
<reference evidence="1 2" key="1">
    <citation type="submission" date="2017-07" db="EMBL/GenBank/DDBJ databases">
        <title>Amycolatopsis antarcticus sp. nov., isolated from the surface of an Antarcticus brown macroalga.</title>
        <authorList>
            <person name="Wang J."/>
            <person name="Leiva S."/>
            <person name="Huang J."/>
            <person name="Huang Y."/>
        </authorList>
    </citation>
    <scope>NUCLEOTIDE SEQUENCE [LARGE SCALE GENOMIC DNA]</scope>
    <source>
        <strain evidence="1 2">AU-G6</strain>
    </source>
</reference>
<dbReference type="AlphaFoldDB" id="A0A263CW21"/>
<keyword evidence="2" id="KW-1185">Reference proteome</keyword>
<dbReference type="Proteomes" id="UP000242444">
    <property type="component" value="Unassembled WGS sequence"/>
</dbReference>
<dbReference type="RefSeq" id="WP_094865587.1">
    <property type="nucleotide sequence ID" value="NZ_NKYE01000021.1"/>
</dbReference>
<dbReference type="EMBL" id="NKYE01000021">
    <property type="protein sequence ID" value="OZM70291.1"/>
    <property type="molecule type" value="Genomic_DNA"/>
</dbReference>
<evidence type="ECO:0000313" key="2">
    <source>
        <dbReference type="Proteomes" id="UP000242444"/>
    </source>
</evidence>
<dbReference type="OrthoDB" id="4188495at2"/>
<sequence length="246" mass="28008">MDAPDRDTALLHLRTAVERSKRQQQVPFARNFLSSTDDTTPPLARLIRGGRGGGTRLKLYLTITMMVTRSPHDIHQPPSSRLWARTLAMADPSAPRRITSNLKWLHNNKFIALTPRAGAIPKITLLDPTGTGDAYVRPLLSGDTYVTLPLDLWNQGWILKLSPTALALLMVIRDVQQTKDAPRYANRQLHDSYQLSWDTWTRASQELVGHALLETTRVPQGGDFDYQRMRNLYRINLERFTSQPTW</sequence>
<accession>A0A263CW21</accession>
<dbReference type="InParanoid" id="A0A263CW21"/>
<protein>
    <submittedName>
        <fullName evidence="1">Uncharacterized protein</fullName>
    </submittedName>
</protein>
<organism evidence="1 2">
    <name type="scientific">Amycolatopsis antarctica</name>
    <dbReference type="NCBI Taxonomy" id="1854586"/>
    <lineage>
        <taxon>Bacteria</taxon>
        <taxon>Bacillati</taxon>
        <taxon>Actinomycetota</taxon>
        <taxon>Actinomycetes</taxon>
        <taxon>Pseudonocardiales</taxon>
        <taxon>Pseudonocardiaceae</taxon>
        <taxon>Amycolatopsis</taxon>
    </lineage>
</organism>